<sequence length="165" mass="18983">MSFLEGDVEYLPFAEGTFDLVTCHKAFHHFQRSERVLSELHRVLRQGGRLTLGDTISSEDPAKNEYHNRLERLRDPSHVQMHSVSQLRAFAERSGFSVEDISQFDDERDFETWMKTITPPADVIEKIRGMMIAGIPHDPTGQNVRLVDGKLYYTRHSLVLSALKK</sequence>
<evidence type="ECO:0000313" key="2">
    <source>
        <dbReference type="EMBL" id="OGF57756.1"/>
    </source>
</evidence>
<accession>A0A1F5V2Y5</accession>
<reference evidence="2 3" key="1">
    <citation type="journal article" date="2016" name="Nat. Commun.">
        <title>Thousands of microbial genomes shed light on interconnected biogeochemical processes in an aquifer system.</title>
        <authorList>
            <person name="Anantharaman K."/>
            <person name="Brown C.T."/>
            <person name="Hug L.A."/>
            <person name="Sharon I."/>
            <person name="Castelle C.J."/>
            <person name="Probst A.J."/>
            <person name="Thomas B.C."/>
            <person name="Singh A."/>
            <person name="Wilkins M.J."/>
            <person name="Karaoz U."/>
            <person name="Brodie E.L."/>
            <person name="Williams K.H."/>
            <person name="Hubbard S.S."/>
            <person name="Banfield J.F."/>
        </authorList>
    </citation>
    <scope>NUCLEOTIDE SEQUENCE [LARGE SCALE GENOMIC DNA]</scope>
    <source>
        <strain evidence="3">RBG_16_55_9</strain>
    </source>
</reference>
<name>A0A1F5V2Y5_FRAXR</name>
<dbReference type="SUPFAM" id="SSF53335">
    <property type="entry name" value="S-adenosyl-L-methionine-dependent methyltransferases"/>
    <property type="match status" value="1"/>
</dbReference>
<proteinExistence type="predicted"/>
<dbReference type="CDD" id="cd02440">
    <property type="entry name" value="AdoMet_MTases"/>
    <property type="match status" value="1"/>
</dbReference>
<dbReference type="AlphaFoldDB" id="A0A1F5V2Y5"/>
<dbReference type="Pfam" id="PF08241">
    <property type="entry name" value="Methyltransf_11"/>
    <property type="match status" value="1"/>
</dbReference>
<dbReference type="PANTHER" id="PTHR43591">
    <property type="entry name" value="METHYLTRANSFERASE"/>
    <property type="match status" value="1"/>
</dbReference>
<evidence type="ECO:0000259" key="1">
    <source>
        <dbReference type="Pfam" id="PF08241"/>
    </source>
</evidence>
<protein>
    <recommendedName>
        <fullName evidence="1">Methyltransferase type 11 domain-containing protein</fullName>
    </recommendedName>
</protein>
<comment type="caution">
    <text evidence="2">The sequence shown here is derived from an EMBL/GenBank/DDBJ whole genome shotgun (WGS) entry which is preliminary data.</text>
</comment>
<dbReference type="Gene3D" id="3.40.50.150">
    <property type="entry name" value="Vaccinia Virus protein VP39"/>
    <property type="match status" value="1"/>
</dbReference>
<dbReference type="GO" id="GO:0008757">
    <property type="term" value="F:S-adenosylmethionine-dependent methyltransferase activity"/>
    <property type="evidence" value="ECO:0007669"/>
    <property type="project" value="InterPro"/>
</dbReference>
<dbReference type="STRING" id="1817864.A2Z21_07600"/>
<dbReference type="InterPro" id="IPR029063">
    <property type="entry name" value="SAM-dependent_MTases_sf"/>
</dbReference>
<dbReference type="Proteomes" id="UP000179157">
    <property type="component" value="Unassembled WGS sequence"/>
</dbReference>
<evidence type="ECO:0000313" key="3">
    <source>
        <dbReference type="Proteomes" id="UP000179157"/>
    </source>
</evidence>
<feature type="domain" description="Methyltransferase type 11" evidence="1">
    <location>
        <begin position="2"/>
        <end position="51"/>
    </location>
</feature>
<dbReference type="EMBL" id="MFGX01000002">
    <property type="protein sequence ID" value="OGF57756.1"/>
    <property type="molecule type" value="Genomic_DNA"/>
</dbReference>
<dbReference type="InterPro" id="IPR013216">
    <property type="entry name" value="Methyltransf_11"/>
</dbReference>
<gene>
    <name evidence="2" type="ORF">A2Z21_07600</name>
</gene>
<organism evidence="2 3">
    <name type="scientific">Fraserbacteria sp. (strain RBG_16_55_9)</name>
    <dbReference type="NCBI Taxonomy" id="1817864"/>
    <lineage>
        <taxon>Bacteria</taxon>
        <taxon>Candidatus Fraseribacteriota</taxon>
    </lineage>
</organism>
<dbReference type="PANTHER" id="PTHR43591:SF24">
    <property type="entry name" value="2-METHOXY-6-POLYPRENYL-1,4-BENZOQUINOL METHYLASE, MITOCHONDRIAL"/>
    <property type="match status" value="1"/>
</dbReference>